<feature type="domain" description="Thiol:disulfide interchange protein DsbD N-terminal" evidence="9">
    <location>
        <begin position="51"/>
        <end position="160"/>
    </location>
</feature>
<dbReference type="GO" id="GO:0015035">
    <property type="term" value="F:protein-disulfide reductase activity"/>
    <property type="evidence" value="ECO:0007669"/>
    <property type="project" value="TreeGrafter"/>
</dbReference>
<evidence type="ECO:0000256" key="1">
    <source>
        <dbReference type="ARBA" id="ARBA00004651"/>
    </source>
</evidence>
<evidence type="ECO:0000313" key="10">
    <source>
        <dbReference type="EMBL" id="SUZ54535.1"/>
    </source>
</evidence>
<feature type="transmembrane region" description="Helical" evidence="6">
    <location>
        <begin position="275"/>
        <end position="297"/>
    </location>
</feature>
<dbReference type="Gene3D" id="2.60.40.1250">
    <property type="entry name" value="Thiol:disulfide interchange protein DsbD, N-terminal domain"/>
    <property type="match status" value="1"/>
</dbReference>
<keyword evidence="3 6" id="KW-0812">Transmembrane</keyword>
<feature type="transmembrane region" description="Helical" evidence="6">
    <location>
        <begin position="194"/>
        <end position="225"/>
    </location>
</feature>
<proteinExistence type="predicted"/>
<dbReference type="EMBL" id="UINC01000393">
    <property type="protein sequence ID" value="SUZ54535.1"/>
    <property type="molecule type" value="Genomic_DNA"/>
</dbReference>
<keyword evidence="2" id="KW-1003">Cell membrane</keyword>
<dbReference type="InterPro" id="IPR013766">
    <property type="entry name" value="Thioredoxin_domain"/>
</dbReference>
<organism evidence="10">
    <name type="scientific">marine metagenome</name>
    <dbReference type="NCBI Taxonomy" id="408172"/>
    <lineage>
        <taxon>unclassified sequences</taxon>
        <taxon>metagenomes</taxon>
        <taxon>ecological metagenomes</taxon>
    </lineage>
</organism>
<dbReference type="GO" id="GO:0017004">
    <property type="term" value="P:cytochrome complex assembly"/>
    <property type="evidence" value="ECO:0007669"/>
    <property type="project" value="InterPro"/>
</dbReference>
<dbReference type="SUPFAM" id="SSF52833">
    <property type="entry name" value="Thioredoxin-like"/>
    <property type="match status" value="1"/>
</dbReference>
<feature type="transmembrane region" description="Helical" evidence="6">
    <location>
        <begin position="392"/>
        <end position="409"/>
    </location>
</feature>
<feature type="transmembrane region" description="Helical" evidence="6">
    <location>
        <begin position="361"/>
        <end position="380"/>
    </location>
</feature>
<feature type="domain" description="Cytochrome C biogenesis protein transmembrane" evidence="8">
    <location>
        <begin position="197"/>
        <end position="413"/>
    </location>
</feature>
<feature type="transmembrane region" description="Helical" evidence="6">
    <location>
        <begin position="237"/>
        <end position="263"/>
    </location>
</feature>
<evidence type="ECO:0000256" key="6">
    <source>
        <dbReference type="SAM" id="Phobius"/>
    </source>
</evidence>
<reference evidence="10" key="1">
    <citation type="submission" date="2018-05" db="EMBL/GenBank/DDBJ databases">
        <authorList>
            <person name="Lanie J.A."/>
            <person name="Ng W.-L."/>
            <person name="Kazmierczak K.M."/>
            <person name="Andrzejewski T.M."/>
            <person name="Davidsen T.M."/>
            <person name="Wayne K.J."/>
            <person name="Tettelin H."/>
            <person name="Glass J.I."/>
            <person name="Rusch D."/>
            <person name="Podicherti R."/>
            <person name="Tsui H.-C.T."/>
            <person name="Winkler M.E."/>
        </authorList>
    </citation>
    <scope>NUCLEOTIDE SEQUENCE</scope>
</reference>
<comment type="subcellular location">
    <subcellularLocation>
        <location evidence="1">Cell membrane</location>
        <topology evidence="1">Multi-pass membrane protein</topology>
    </subcellularLocation>
</comment>
<dbReference type="Pfam" id="PF11412">
    <property type="entry name" value="DsbD_N"/>
    <property type="match status" value="1"/>
</dbReference>
<feature type="domain" description="Thioredoxin" evidence="7">
    <location>
        <begin position="512"/>
        <end position="606"/>
    </location>
</feature>
<dbReference type="Pfam" id="PF00085">
    <property type="entry name" value="Thioredoxin"/>
    <property type="match status" value="1"/>
</dbReference>
<evidence type="ECO:0000256" key="4">
    <source>
        <dbReference type="ARBA" id="ARBA00022989"/>
    </source>
</evidence>
<dbReference type="InterPro" id="IPR036249">
    <property type="entry name" value="Thioredoxin-like_sf"/>
</dbReference>
<evidence type="ECO:0000256" key="5">
    <source>
        <dbReference type="ARBA" id="ARBA00023136"/>
    </source>
</evidence>
<dbReference type="NCBIfam" id="NF001419">
    <property type="entry name" value="PRK00293.1"/>
    <property type="match status" value="1"/>
</dbReference>
<dbReference type="Pfam" id="PF02683">
    <property type="entry name" value="DsbD_TM"/>
    <property type="match status" value="1"/>
</dbReference>
<dbReference type="AlphaFoldDB" id="A0A381NJ00"/>
<dbReference type="InterPro" id="IPR036929">
    <property type="entry name" value="DsbDN_sf"/>
</dbReference>
<evidence type="ECO:0000256" key="2">
    <source>
        <dbReference type="ARBA" id="ARBA00022475"/>
    </source>
</evidence>
<dbReference type="Gene3D" id="3.40.30.10">
    <property type="entry name" value="Glutaredoxin"/>
    <property type="match status" value="1"/>
</dbReference>
<keyword evidence="5 6" id="KW-0472">Membrane</keyword>
<evidence type="ECO:0000256" key="3">
    <source>
        <dbReference type="ARBA" id="ARBA00022692"/>
    </source>
</evidence>
<evidence type="ECO:0000259" key="8">
    <source>
        <dbReference type="Pfam" id="PF02683"/>
    </source>
</evidence>
<keyword evidence="4 6" id="KW-1133">Transmembrane helix</keyword>
<dbReference type="SUPFAM" id="SSF74863">
    <property type="entry name" value="Thiol:disulfide interchange protein DsbD, N-terminal domain (DsbD-alpha)"/>
    <property type="match status" value="1"/>
</dbReference>
<evidence type="ECO:0000259" key="7">
    <source>
        <dbReference type="Pfam" id="PF00085"/>
    </source>
</evidence>
<accession>A0A381NJ00</accession>
<dbReference type="PANTHER" id="PTHR32234:SF0">
    <property type="entry name" value="THIOL:DISULFIDE INTERCHANGE PROTEIN DSBD"/>
    <property type="match status" value="1"/>
</dbReference>
<evidence type="ECO:0000259" key="9">
    <source>
        <dbReference type="Pfam" id="PF11412"/>
    </source>
</evidence>
<name>A0A381NJ00_9ZZZZ</name>
<dbReference type="GO" id="GO:0045454">
    <property type="term" value="P:cell redox homeostasis"/>
    <property type="evidence" value="ECO:0007669"/>
    <property type="project" value="TreeGrafter"/>
</dbReference>
<protein>
    <submittedName>
        <fullName evidence="10">Uncharacterized protein</fullName>
    </submittedName>
</protein>
<dbReference type="PANTHER" id="PTHR32234">
    <property type="entry name" value="THIOL:DISULFIDE INTERCHANGE PROTEIN DSBD"/>
    <property type="match status" value="1"/>
</dbReference>
<sequence length="610" mass="66881">MRRFLSALFLLIWGIFLITNYSLADTQDPLEQNALLTVSSENKSNIIYGSDPLPVNEAFQLSVAPINETTLNVRWFITDGYYLYKDKISFASEDAFIANINYPDSKTKNDDFFGQVEVYEKPIEVLLSLENIEKESVALTIGYQGCWTGGVCYPPQKIEAKTSIASLASSTTNETGLLSIEELEINELFQKGGLALFLGALLAGLALSWTPCVYPMIPILSGIIIGQNPIPSKARAISMALTFVVSMSLAYGLIGASAGYFGAGINLQSIMQTSWVLFVFSLIFLFLAFSMFGYYDIQLPAKLQNKINQISNRQKSGVFFGVAAMGFLSALIVGPCVTPFLATALSYVIAGGSAIKGGVSLFAMGLGMGIPILIVCSLGVNALPKPGPWMETIKHSFGFILIAIAFYLLDRILPSLVSLILWAGLLTIAPIALGAFRHLNATKRLWLLFIKAIGLIVFAYGVLLWLLVAKGGGDIREHLESLSFGSFEQTIEHIQFKTIESEQQLDLAIANTINSKQTIALKYYADWCTSCNKIEKTIFSDPEVIKHLENIITLQVDVTNYNALTKTLLAKFGVVGPPALLFFKNGKELRSYRIIGEKGFNKLLKKMEGL</sequence>
<dbReference type="InterPro" id="IPR003834">
    <property type="entry name" value="Cyt_c_assmbl_TM_dom"/>
</dbReference>
<feature type="transmembrane region" description="Helical" evidence="6">
    <location>
        <begin position="448"/>
        <end position="468"/>
    </location>
</feature>
<dbReference type="GO" id="GO:0005886">
    <property type="term" value="C:plasma membrane"/>
    <property type="evidence" value="ECO:0007669"/>
    <property type="project" value="UniProtKB-SubCell"/>
</dbReference>
<gene>
    <name evidence="10" type="ORF">METZ01_LOCUS7389</name>
</gene>
<dbReference type="InterPro" id="IPR028250">
    <property type="entry name" value="DsbDN"/>
</dbReference>
<feature type="transmembrane region" description="Helical" evidence="6">
    <location>
        <begin position="318"/>
        <end position="349"/>
    </location>
</feature>
<feature type="transmembrane region" description="Helical" evidence="6">
    <location>
        <begin position="415"/>
        <end position="436"/>
    </location>
</feature>